<dbReference type="GO" id="GO:0016491">
    <property type="term" value="F:oxidoreductase activity"/>
    <property type="evidence" value="ECO:0007669"/>
    <property type="project" value="InterPro"/>
</dbReference>
<dbReference type="PIRSF" id="PIRSF038984">
    <property type="entry name" value="FAD_binding_protein"/>
    <property type="match status" value="1"/>
</dbReference>
<dbReference type="Proteomes" id="UP001199296">
    <property type="component" value="Unassembled WGS sequence"/>
</dbReference>
<proteinExistence type="predicted"/>
<dbReference type="InterPro" id="IPR028348">
    <property type="entry name" value="FAD-binding_protein"/>
</dbReference>
<dbReference type="InterPro" id="IPR049516">
    <property type="entry name" value="FAD-depend_C"/>
</dbReference>
<dbReference type="AlphaFoldDB" id="A0AAW4WY59"/>
<dbReference type="InterPro" id="IPR036188">
    <property type="entry name" value="FAD/NAD-bd_sf"/>
</dbReference>
<dbReference type="RefSeq" id="WP_229345413.1">
    <property type="nucleotide sequence ID" value="NZ_JAJFAT010000008.1"/>
</dbReference>
<dbReference type="Pfam" id="PF07992">
    <property type="entry name" value="Pyr_redox_2"/>
    <property type="match status" value="1"/>
</dbReference>
<accession>A0AAW4WY59</accession>
<dbReference type="Pfam" id="PF21688">
    <property type="entry name" value="FAD-depend_C"/>
    <property type="match status" value="1"/>
</dbReference>
<comment type="caution">
    <text evidence="3">The sequence shown here is derived from an EMBL/GenBank/DDBJ whole genome shotgun (WGS) entry which is preliminary data.</text>
</comment>
<feature type="domain" description="FAD-dependent protein C-terminal" evidence="2">
    <location>
        <begin position="256"/>
        <end position="412"/>
    </location>
</feature>
<evidence type="ECO:0000259" key="1">
    <source>
        <dbReference type="Pfam" id="PF07992"/>
    </source>
</evidence>
<protein>
    <submittedName>
        <fullName evidence="3">NAD(P)/FAD-dependent oxidoreductase</fullName>
    </submittedName>
</protein>
<dbReference type="EMBL" id="JAJFAT010000008">
    <property type="protein sequence ID" value="MCC3145008.1"/>
    <property type="molecule type" value="Genomic_DNA"/>
</dbReference>
<name>A0AAW4WY59_9FIRM</name>
<evidence type="ECO:0000259" key="2">
    <source>
        <dbReference type="Pfam" id="PF21688"/>
    </source>
</evidence>
<dbReference type="InterPro" id="IPR023753">
    <property type="entry name" value="FAD/NAD-binding_dom"/>
</dbReference>
<evidence type="ECO:0000313" key="4">
    <source>
        <dbReference type="Proteomes" id="UP001199296"/>
    </source>
</evidence>
<dbReference type="PANTHER" id="PTHR43106">
    <property type="entry name" value="DEHYDROGENASE-RELATED"/>
    <property type="match status" value="1"/>
</dbReference>
<dbReference type="SUPFAM" id="SSF51905">
    <property type="entry name" value="FAD/NAD(P)-binding domain"/>
    <property type="match status" value="1"/>
</dbReference>
<sequence length="466" mass="51466">MTKNDYDVIIIGAGPTGIFTAMELIKKDADLSILILEKGTDLEKRICPMKENPGKGCVNCKSCAIVSGWGGAGAYSDGKLSLSPDIGGNLEKYIGRQALTENISYVDDIYMEFGAPDRVFGVPKDKQNEIRKKAVRAKLKFIPARLRHLGTGYSQVVLQNMQDYLEKEGVEIRFNANVKEFIVEEEEIKAVKTAEGEVIKAKFVMAAAGRENAEWLTNQAKRLGIKTAINPVDIGVRVECPAAITEYLTDNLYETKLIYHTPTFDDKVRTFCMSPYGEVVSENNQGLITVNGHSHSDIKTHNTNFALLVSKTFTEPFHEPITYGKDIAKLANLLAGGVLVQRLGDLLDGRRTTEERLKRSITEPTLKDATPGDLSLVLPHRHLTGIIEMLEALDELAPGLYSRDTLLYGVEVKFYSSRLDVKNNLESKINNLYFGGDGAGITRGLMQASVSGIVIARSIMEKENIE</sequence>
<dbReference type="Gene3D" id="3.50.50.60">
    <property type="entry name" value="FAD/NAD(P)-binding domain"/>
    <property type="match status" value="2"/>
</dbReference>
<feature type="domain" description="FAD/NAD(P)-binding" evidence="1">
    <location>
        <begin position="147"/>
        <end position="227"/>
    </location>
</feature>
<dbReference type="PANTHER" id="PTHR43106:SF1">
    <property type="entry name" value="DEHYDROGENASE-RELATED"/>
    <property type="match status" value="1"/>
</dbReference>
<keyword evidence="4" id="KW-1185">Reference proteome</keyword>
<reference evidence="3 4" key="1">
    <citation type="submission" date="2021-10" db="EMBL/GenBank/DDBJ databases">
        <authorList>
            <person name="Grouzdev D.S."/>
            <person name="Pantiukh K.S."/>
            <person name="Krutkina M.S."/>
        </authorList>
    </citation>
    <scope>NUCLEOTIDE SEQUENCE [LARGE SCALE GENOMIC DNA]</scope>
    <source>
        <strain evidence="3 4">Z-7514</strain>
    </source>
</reference>
<organism evidence="3 4">
    <name type="scientific">Halanaerobium polyolivorans</name>
    <dbReference type="NCBI Taxonomy" id="2886943"/>
    <lineage>
        <taxon>Bacteria</taxon>
        <taxon>Bacillati</taxon>
        <taxon>Bacillota</taxon>
        <taxon>Clostridia</taxon>
        <taxon>Halanaerobiales</taxon>
        <taxon>Halanaerobiaceae</taxon>
        <taxon>Halanaerobium</taxon>
    </lineage>
</organism>
<evidence type="ECO:0000313" key="3">
    <source>
        <dbReference type="EMBL" id="MCC3145008.1"/>
    </source>
</evidence>
<gene>
    <name evidence="3" type="ORF">LJ207_06700</name>
</gene>